<feature type="DNA-binding region" description="OmpR/PhoB-type" evidence="3">
    <location>
        <begin position="125"/>
        <end position="220"/>
    </location>
</feature>
<dbReference type="SUPFAM" id="SSF46894">
    <property type="entry name" value="C-terminal effector domain of the bipartite response regulators"/>
    <property type="match status" value="1"/>
</dbReference>
<dbReference type="Pfam" id="PF00072">
    <property type="entry name" value="Response_reg"/>
    <property type="match status" value="1"/>
</dbReference>
<proteinExistence type="predicted"/>
<dbReference type="RefSeq" id="WP_420904693.1">
    <property type="nucleotide sequence ID" value="NZ_BAAFGK010000004.1"/>
</dbReference>
<gene>
    <name evidence="6" type="primary">basR</name>
    <name evidence="6" type="ORF">SIID45300_01299</name>
</gene>
<dbReference type="InterPro" id="IPR011006">
    <property type="entry name" value="CheY-like_superfamily"/>
</dbReference>
<dbReference type="PROSITE" id="PS50110">
    <property type="entry name" value="RESPONSE_REGULATORY"/>
    <property type="match status" value="1"/>
</dbReference>
<keyword evidence="1 3" id="KW-0238">DNA-binding</keyword>
<dbReference type="CDD" id="cd00383">
    <property type="entry name" value="trans_reg_C"/>
    <property type="match status" value="1"/>
</dbReference>
<dbReference type="InterPro" id="IPR016032">
    <property type="entry name" value="Sig_transdc_resp-reg_C-effctor"/>
</dbReference>
<evidence type="ECO:0000259" key="4">
    <source>
        <dbReference type="PROSITE" id="PS50110"/>
    </source>
</evidence>
<protein>
    <submittedName>
        <fullName evidence="6">Transcriptional regulatory protein BasR</fullName>
    </submittedName>
</protein>
<dbReference type="Gene3D" id="3.40.50.2300">
    <property type="match status" value="1"/>
</dbReference>
<dbReference type="InterPro" id="IPR001867">
    <property type="entry name" value="OmpR/PhoB-type_DNA-bd"/>
</dbReference>
<dbReference type="PROSITE" id="PS51755">
    <property type="entry name" value="OMPR_PHOB"/>
    <property type="match status" value="1"/>
</dbReference>
<dbReference type="Gene3D" id="1.10.10.10">
    <property type="entry name" value="Winged helix-like DNA-binding domain superfamily/Winged helix DNA-binding domain"/>
    <property type="match status" value="1"/>
</dbReference>
<evidence type="ECO:0000256" key="2">
    <source>
        <dbReference type="PROSITE-ProRule" id="PRU00169"/>
    </source>
</evidence>
<evidence type="ECO:0000313" key="7">
    <source>
        <dbReference type="Proteomes" id="UP001628193"/>
    </source>
</evidence>
<keyword evidence="7" id="KW-1185">Reference proteome</keyword>
<dbReference type="EMBL" id="BAAFGK010000004">
    <property type="protein sequence ID" value="GAB0056981.1"/>
    <property type="molecule type" value="Genomic_DNA"/>
</dbReference>
<keyword evidence="2" id="KW-0597">Phosphoprotein</keyword>
<reference evidence="6 7" key="2">
    <citation type="submission" date="2024-09" db="EMBL/GenBank/DDBJ databases">
        <title>Draft genome sequence of Candidatus Magnetaquicoccaceae bacterium FCR-1.</title>
        <authorList>
            <person name="Shimoshige H."/>
            <person name="Shimamura S."/>
            <person name="Taoka A."/>
            <person name="Kobayashi H."/>
            <person name="Maekawa T."/>
        </authorList>
    </citation>
    <scope>NUCLEOTIDE SEQUENCE [LARGE SCALE GENOMIC DNA]</scope>
    <source>
        <strain evidence="6 7">FCR-1</strain>
    </source>
</reference>
<dbReference type="PANTHER" id="PTHR48111:SF37">
    <property type="entry name" value="RESPONSE REGULATOR PROTEIN CARR"/>
    <property type="match status" value="1"/>
</dbReference>
<evidence type="ECO:0000256" key="3">
    <source>
        <dbReference type="PROSITE-ProRule" id="PRU01091"/>
    </source>
</evidence>
<organism evidence="6 7">
    <name type="scientific">Candidatus Magnetaquiglobus chichijimensis</name>
    <dbReference type="NCBI Taxonomy" id="3141448"/>
    <lineage>
        <taxon>Bacteria</taxon>
        <taxon>Pseudomonadati</taxon>
        <taxon>Pseudomonadota</taxon>
        <taxon>Magnetococcia</taxon>
        <taxon>Magnetococcales</taxon>
        <taxon>Candidatus Magnetaquicoccaceae</taxon>
        <taxon>Candidatus Magnetaquiglobus</taxon>
    </lineage>
</organism>
<dbReference type="PANTHER" id="PTHR48111">
    <property type="entry name" value="REGULATOR OF RPOS"/>
    <property type="match status" value="1"/>
</dbReference>
<comment type="caution">
    <text evidence="6">The sequence shown here is derived from an EMBL/GenBank/DDBJ whole genome shotgun (WGS) entry which is preliminary data.</text>
</comment>
<dbReference type="Pfam" id="PF00486">
    <property type="entry name" value="Trans_reg_C"/>
    <property type="match status" value="1"/>
</dbReference>
<dbReference type="InterPro" id="IPR001789">
    <property type="entry name" value="Sig_transdc_resp-reg_receiver"/>
</dbReference>
<evidence type="ECO:0000313" key="6">
    <source>
        <dbReference type="EMBL" id="GAB0056981.1"/>
    </source>
</evidence>
<feature type="modified residue" description="4-aspartylphosphate" evidence="2">
    <location>
        <position position="51"/>
    </location>
</feature>
<reference evidence="6 7" key="1">
    <citation type="submission" date="2024-05" db="EMBL/GenBank/DDBJ databases">
        <authorList>
            <consortium name="Candidatus Magnetaquicoccaceae bacterium FCR-1 genome sequencing consortium"/>
            <person name="Shimoshige H."/>
            <person name="Shimamura S."/>
            <person name="Taoka A."/>
            <person name="Kobayashi H."/>
            <person name="Maekawa T."/>
        </authorList>
    </citation>
    <scope>NUCLEOTIDE SEQUENCE [LARGE SCALE GENOMIC DNA]</scope>
    <source>
        <strain evidence="6 7">FCR-1</strain>
    </source>
</reference>
<sequence>MRVLLIEDNAQVCESIRHHLEGEGFIVDVVHDGLVGVEMGQEPHYAVAILDLGLPGYSGLEILRQWRRARNPLPVIVLTARNSWKERVEGIDAGADDYLGKPFHLEELTSRLRALLRRAHTKTQQGALHVGGLTLDEPRRKVVLADGRSVALSAMEFKLLRCLLLNRNRVLSKEQLFSHLYHEDAQPDLPIIETHVMRLRKKIGEGWIQTVRGHGYRLSEPETGA</sequence>
<dbReference type="InterPro" id="IPR039420">
    <property type="entry name" value="WalR-like"/>
</dbReference>
<name>A0ABQ0C7X4_9PROT</name>
<dbReference type="SUPFAM" id="SSF52172">
    <property type="entry name" value="CheY-like"/>
    <property type="match status" value="1"/>
</dbReference>
<feature type="domain" description="OmpR/PhoB-type" evidence="5">
    <location>
        <begin position="125"/>
        <end position="220"/>
    </location>
</feature>
<accession>A0ABQ0C7X4</accession>
<dbReference type="InterPro" id="IPR036388">
    <property type="entry name" value="WH-like_DNA-bd_sf"/>
</dbReference>
<dbReference type="Proteomes" id="UP001628193">
    <property type="component" value="Unassembled WGS sequence"/>
</dbReference>
<dbReference type="SMART" id="SM00862">
    <property type="entry name" value="Trans_reg_C"/>
    <property type="match status" value="1"/>
</dbReference>
<dbReference type="Gene3D" id="6.10.250.690">
    <property type="match status" value="1"/>
</dbReference>
<evidence type="ECO:0000259" key="5">
    <source>
        <dbReference type="PROSITE" id="PS51755"/>
    </source>
</evidence>
<dbReference type="SMART" id="SM00448">
    <property type="entry name" value="REC"/>
    <property type="match status" value="1"/>
</dbReference>
<feature type="domain" description="Response regulatory" evidence="4">
    <location>
        <begin position="2"/>
        <end position="116"/>
    </location>
</feature>
<evidence type="ECO:0000256" key="1">
    <source>
        <dbReference type="ARBA" id="ARBA00023125"/>
    </source>
</evidence>